<dbReference type="KEGG" id="lst:LSS_15476"/>
<organism evidence="1 2">
    <name type="scientific">Leptospira santarosai serovar Shermani str. LT 821</name>
    <dbReference type="NCBI Taxonomy" id="758847"/>
    <lineage>
        <taxon>Bacteria</taxon>
        <taxon>Pseudomonadati</taxon>
        <taxon>Spirochaetota</taxon>
        <taxon>Spirochaetia</taxon>
        <taxon>Leptospirales</taxon>
        <taxon>Leptospiraceae</taxon>
        <taxon>Leptospira</taxon>
    </lineage>
</organism>
<gene>
    <name evidence="1" type="ORF">LSS_15476</name>
</gene>
<evidence type="ECO:0000313" key="2">
    <source>
        <dbReference type="Proteomes" id="UP000035800"/>
    </source>
</evidence>
<name>K8XY56_9LEPT</name>
<reference evidence="1 2" key="1">
    <citation type="journal article" date="2012" name="Gene">
        <title>Sequence of Leptospira santarosai serovar Shermani genome and prediction of virulence-associated genes.</title>
        <authorList>
            <person name="Chou L.F."/>
            <person name="Chen Y.T."/>
            <person name="Lu C.W."/>
            <person name="Ko Y.C."/>
            <person name="Tang C.Y."/>
            <person name="Pan M.J."/>
            <person name="Tian Y.C."/>
            <person name="Chiu C.H."/>
            <person name="Hung C.C."/>
            <person name="Yang C.W."/>
        </authorList>
    </citation>
    <scope>NUCLEOTIDE SEQUENCE [LARGE SCALE GENOMIC DNA]</scope>
    <source>
        <strain evidence="1">LT 821</strain>
    </source>
</reference>
<sequence length="50" mass="5842">MSKPKNRAEELVGNEVLLKQLKALVERAMITQRTPLYGNDIHIWKRIILL</sequence>
<evidence type="ECO:0000313" key="1">
    <source>
        <dbReference type="EMBL" id="EKT85806.1"/>
    </source>
</evidence>
<proteinExistence type="predicted"/>
<dbReference type="STRING" id="758847.LSS_15476"/>
<accession>K8XY56</accession>
<protein>
    <submittedName>
        <fullName evidence="1">Uncharacterized protein</fullName>
    </submittedName>
</protein>
<reference evidence="1 2" key="2">
    <citation type="journal article" date="2014" name="Emerg. Microbes Infect.">
        <title>Potential impact on kidney infection: a whole-genome analysis of Leptospira santarosai serovar Shermani.</title>
        <authorList>
            <person name="Chou L.F."/>
            <person name="Chen T.W."/>
            <person name="Ko Y.C."/>
            <person name="Pan M.J."/>
            <person name="Tian Y.C."/>
            <person name="Chiu C.H."/>
            <person name="Tang P."/>
            <person name="Hung C.C."/>
            <person name="Yang C.W."/>
        </authorList>
    </citation>
    <scope>NUCLEOTIDE SEQUENCE</scope>
    <source>
        <strain evidence="1 2">LT 821</strain>
    </source>
</reference>
<dbReference type="EMBL" id="CP006694">
    <property type="protein sequence ID" value="EKT85806.1"/>
    <property type="molecule type" value="Genomic_DNA"/>
</dbReference>
<dbReference type="Proteomes" id="UP000035800">
    <property type="component" value="Chromosome I"/>
</dbReference>
<dbReference type="AlphaFoldDB" id="K8XY56"/>